<reference evidence="3" key="1">
    <citation type="submission" date="2014-08" db="EMBL/GenBank/DDBJ databases">
        <authorList>
            <person name="Senf B."/>
            <person name="Petzold A."/>
            <person name="Downie B.R."/>
            <person name="Koch P."/>
            <person name="Platzer M."/>
        </authorList>
    </citation>
    <scope>NUCLEOTIDE SEQUENCE [LARGE SCALE GENOMIC DNA]</scope>
    <source>
        <strain evidence="3">GRZ</strain>
    </source>
</reference>
<feature type="region of interest" description="Disordered" evidence="2">
    <location>
        <begin position="69"/>
        <end position="122"/>
    </location>
</feature>
<feature type="compositionally biased region" description="Polar residues" evidence="2">
    <location>
        <begin position="87"/>
        <end position="98"/>
    </location>
</feature>
<accession>A0A8C6PRS1</accession>
<dbReference type="PANTHER" id="PTHR15715">
    <property type="entry name" value="CENTROSOMAL PROTEIN OF 170 KDA"/>
    <property type="match status" value="1"/>
</dbReference>
<evidence type="ECO:0000313" key="3">
    <source>
        <dbReference type="Ensembl" id="ENSNFUP00015047110.1"/>
    </source>
</evidence>
<feature type="coiled-coil region" evidence="1">
    <location>
        <begin position="343"/>
        <end position="375"/>
    </location>
</feature>
<dbReference type="Ensembl" id="ENSNFUT00015049166.1">
    <property type="protein sequence ID" value="ENSNFUP00015047110.1"/>
    <property type="gene ID" value="ENSNFUG00015022270.1"/>
</dbReference>
<reference evidence="3" key="3">
    <citation type="submission" date="2025-09" db="UniProtKB">
        <authorList>
            <consortium name="Ensembl"/>
        </authorList>
    </citation>
    <scope>IDENTIFICATION</scope>
</reference>
<evidence type="ECO:0008006" key="5">
    <source>
        <dbReference type="Google" id="ProtNLM"/>
    </source>
</evidence>
<evidence type="ECO:0000256" key="2">
    <source>
        <dbReference type="SAM" id="MobiDB-lite"/>
    </source>
</evidence>
<proteinExistence type="predicted"/>
<dbReference type="AlphaFoldDB" id="A0A8C6PRS1"/>
<dbReference type="Proteomes" id="UP000694548">
    <property type="component" value="Chromosome sgr15"/>
</dbReference>
<reference evidence="3" key="2">
    <citation type="submission" date="2025-08" db="UniProtKB">
        <authorList>
            <consortium name="Ensembl"/>
        </authorList>
    </citation>
    <scope>IDENTIFICATION</scope>
</reference>
<dbReference type="InterPro" id="IPR051176">
    <property type="entry name" value="Cent_Immune-Sig_Mod"/>
</dbReference>
<evidence type="ECO:0000313" key="4">
    <source>
        <dbReference type="Proteomes" id="UP000694548"/>
    </source>
</evidence>
<evidence type="ECO:0000256" key="1">
    <source>
        <dbReference type="SAM" id="Coils"/>
    </source>
</evidence>
<organism evidence="3 4">
    <name type="scientific">Nothobranchius furzeri</name>
    <name type="common">Turquoise killifish</name>
    <dbReference type="NCBI Taxonomy" id="105023"/>
    <lineage>
        <taxon>Eukaryota</taxon>
        <taxon>Metazoa</taxon>
        <taxon>Chordata</taxon>
        <taxon>Craniata</taxon>
        <taxon>Vertebrata</taxon>
        <taxon>Euteleostomi</taxon>
        <taxon>Actinopterygii</taxon>
        <taxon>Neopterygii</taxon>
        <taxon>Teleostei</taxon>
        <taxon>Neoteleostei</taxon>
        <taxon>Acanthomorphata</taxon>
        <taxon>Ovalentaria</taxon>
        <taxon>Atherinomorphae</taxon>
        <taxon>Cyprinodontiformes</taxon>
        <taxon>Nothobranchiidae</taxon>
        <taxon>Nothobranchius</taxon>
    </lineage>
</organism>
<name>A0A8C6PRS1_NOTFU</name>
<protein>
    <recommendedName>
        <fullName evidence="5">TRAF3 interacting protein 3</fullName>
    </recommendedName>
</protein>
<keyword evidence="1" id="KW-0175">Coiled coil</keyword>
<sequence length="377" mass="43815">FFDEPSRSHFPTHFPEREFDQKTDYRAEKREHLRGRNNVTLCRSPTRDDDTRQIKNQLKEKRQQEFLRRRSMSPELKCGKCSRQRKPSPQTFSFLNHSSRSRSETLHPNTPSSPSANGHRGMILTPESRITEYPTKWVNDALTLSGLLLPVVSKICIPAPLISLSSRPHYGQNQKHPSGKREYVGQIFCRNLFCCWLCTQEALWREEALKNKLALLKEIAANLINTSDLLWTSRCNEDLLRNKIKVLEAQLQVCLQKFPKDGVKKLMLQMEKQRGTYEERALAALQKMTQEKSEALSKAETLQVKLQISKLGSFVSEPIFIRTSTLQQIFLKITYIFCKQEALSAAQAEVQRWENSKLEEELRHTQEKLQLKEKEVT</sequence>
<dbReference type="PANTHER" id="PTHR15715:SF21">
    <property type="entry name" value="TRAF3-INTERACTING JNK-ACTIVATING MODULATOR"/>
    <property type="match status" value="1"/>
</dbReference>
<keyword evidence="4" id="KW-1185">Reference proteome</keyword>
<feature type="compositionally biased region" description="Polar residues" evidence="2">
    <location>
        <begin position="106"/>
        <end position="116"/>
    </location>
</feature>
<dbReference type="GeneTree" id="ENSGT00940000160260"/>